<dbReference type="AlphaFoldDB" id="A0A9Q8P9Y8"/>
<dbReference type="OrthoDB" id="5410873at2759"/>
<evidence type="ECO:0000259" key="1">
    <source>
        <dbReference type="PROSITE" id="PS50181"/>
    </source>
</evidence>
<protein>
    <recommendedName>
        <fullName evidence="1">F-box domain-containing protein</fullName>
    </recommendedName>
</protein>
<reference evidence="2" key="2">
    <citation type="journal article" date="2022" name="Microb. Genom.">
        <title>A chromosome-scale genome assembly of the tomato pathogen Cladosporium fulvum reveals a compartmentalized genome architecture and the presence of a dispensable chromosome.</title>
        <authorList>
            <person name="Zaccaron A.Z."/>
            <person name="Chen L.H."/>
            <person name="Samaras A."/>
            <person name="Stergiopoulos I."/>
        </authorList>
    </citation>
    <scope>NUCLEOTIDE SEQUENCE</scope>
    <source>
        <strain evidence="2">Race5_Kim</strain>
    </source>
</reference>
<dbReference type="RefSeq" id="XP_047762969.1">
    <property type="nucleotide sequence ID" value="XM_047905936.1"/>
</dbReference>
<dbReference type="SUPFAM" id="SSF81383">
    <property type="entry name" value="F-box domain"/>
    <property type="match status" value="1"/>
</dbReference>
<proteinExistence type="predicted"/>
<name>A0A9Q8P9Y8_PASFU</name>
<dbReference type="GeneID" id="71986666"/>
<sequence length="331" mass="36428">MSRMATADLSGLPPELLLRITDCLNATELLPLSATNWSFRDCLVPVIFSTLRVTNRRDEAKVALDLAKKHSQHITTLSFEGYASPTENDRATRGRSWGPKGTSTLPAATRNLLTGLHLPKFRTARIRFAYDYASEDWATDPSTNGRTAGFHDFDASEFDKQIAQQEPKWKWRALMAETWLALAQNKQIENLETIDLPPRGTTAFINPAFQDFLRRLKRVTLSIWGSSKGAGWRVQTFPGYIAFLSCMHNWFFKQLETTTTLALSASLDGLPGLTGTLLSGIALQRDALPLVSTLELSLTAINPNLIAFISGHAQASEVSASTGASARPTSS</sequence>
<dbReference type="CDD" id="cd09917">
    <property type="entry name" value="F-box_SF"/>
    <property type="match status" value="1"/>
</dbReference>
<dbReference type="InterPro" id="IPR001810">
    <property type="entry name" value="F-box_dom"/>
</dbReference>
<keyword evidence="3" id="KW-1185">Reference proteome</keyword>
<organism evidence="2 3">
    <name type="scientific">Passalora fulva</name>
    <name type="common">Tomato leaf mold</name>
    <name type="synonym">Cladosporium fulvum</name>
    <dbReference type="NCBI Taxonomy" id="5499"/>
    <lineage>
        <taxon>Eukaryota</taxon>
        <taxon>Fungi</taxon>
        <taxon>Dikarya</taxon>
        <taxon>Ascomycota</taxon>
        <taxon>Pezizomycotina</taxon>
        <taxon>Dothideomycetes</taxon>
        <taxon>Dothideomycetidae</taxon>
        <taxon>Mycosphaerellales</taxon>
        <taxon>Mycosphaerellaceae</taxon>
        <taxon>Fulvia</taxon>
    </lineage>
</organism>
<dbReference type="InterPro" id="IPR036047">
    <property type="entry name" value="F-box-like_dom_sf"/>
</dbReference>
<feature type="domain" description="F-box" evidence="1">
    <location>
        <begin position="6"/>
        <end position="51"/>
    </location>
</feature>
<dbReference type="KEGG" id="ffu:CLAFUR5_06788"/>
<gene>
    <name evidence="2" type="ORF">CLAFUR5_06788</name>
</gene>
<dbReference type="PROSITE" id="PS50181">
    <property type="entry name" value="FBOX"/>
    <property type="match status" value="1"/>
</dbReference>
<dbReference type="Proteomes" id="UP000756132">
    <property type="component" value="Chromosome 6"/>
</dbReference>
<evidence type="ECO:0000313" key="2">
    <source>
        <dbReference type="EMBL" id="UJO18603.1"/>
    </source>
</evidence>
<dbReference type="EMBL" id="CP090168">
    <property type="protein sequence ID" value="UJO18603.1"/>
    <property type="molecule type" value="Genomic_DNA"/>
</dbReference>
<accession>A0A9Q8P9Y8</accession>
<evidence type="ECO:0000313" key="3">
    <source>
        <dbReference type="Proteomes" id="UP000756132"/>
    </source>
</evidence>
<reference evidence="2" key="1">
    <citation type="submission" date="2021-12" db="EMBL/GenBank/DDBJ databases">
        <authorList>
            <person name="Zaccaron A."/>
            <person name="Stergiopoulos I."/>
        </authorList>
    </citation>
    <scope>NUCLEOTIDE SEQUENCE</scope>
    <source>
        <strain evidence="2">Race5_Kim</strain>
    </source>
</reference>